<evidence type="ECO:0000259" key="12">
    <source>
        <dbReference type="PROSITE" id="PS50125"/>
    </source>
</evidence>
<evidence type="ECO:0000256" key="4">
    <source>
        <dbReference type="ARBA" id="ARBA00022741"/>
    </source>
</evidence>
<proteinExistence type="predicted"/>
<keyword evidence="8" id="KW-0141">cGMP biosynthesis</keyword>
<dbReference type="RefSeq" id="XP_066919593.1">
    <property type="nucleotide sequence ID" value="XM_067063492.1"/>
</dbReference>
<dbReference type="GO" id="GO:0007168">
    <property type="term" value="P:receptor guanylyl cyclase signaling pathway"/>
    <property type="evidence" value="ECO:0007669"/>
    <property type="project" value="TreeGrafter"/>
</dbReference>
<reference evidence="13" key="1">
    <citation type="submission" date="2021-01" db="UniProtKB">
        <authorList>
            <consortium name="EnsemblMetazoa"/>
        </authorList>
    </citation>
    <scope>IDENTIFICATION</scope>
</reference>
<feature type="compositionally biased region" description="Low complexity" evidence="9">
    <location>
        <begin position="412"/>
        <end position="428"/>
    </location>
</feature>
<evidence type="ECO:0000259" key="11">
    <source>
        <dbReference type="PROSITE" id="PS50011"/>
    </source>
</evidence>
<feature type="region of interest" description="Disordered" evidence="9">
    <location>
        <begin position="405"/>
        <end position="429"/>
    </location>
</feature>
<comment type="subcellular location">
    <subcellularLocation>
        <location evidence="1">Membrane</location>
        <topology evidence="1">Single-pass membrane protein</topology>
    </subcellularLocation>
</comment>
<dbReference type="GeneID" id="136806924"/>
<dbReference type="InterPro" id="IPR011009">
    <property type="entry name" value="Kinase-like_dom_sf"/>
</dbReference>
<feature type="chain" id="PRO_5029563967" description="guanylate cyclase" evidence="10">
    <location>
        <begin position="22"/>
        <end position="1290"/>
    </location>
</feature>
<dbReference type="InterPro" id="IPR050401">
    <property type="entry name" value="Cyclic_nucleotide_synthase"/>
</dbReference>
<dbReference type="GO" id="GO:0004016">
    <property type="term" value="F:adenylate cyclase activity"/>
    <property type="evidence" value="ECO:0007669"/>
    <property type="project" value="TreeGrafter"/>
</dbReference>
<dbReference type="Gene3D" id="3.40.50.2300">
    <property type="match status" value="2"/>
</dbReference>
<dbReference type="InterPro" id="IPR028082">
    <property type="entry name" value="Peripla_BP_I"/>
</dbReference>
<dbReference type="EnsemblMetazoa" id="CLYHEMT012540.1">
    <property type="protein sequence ID" value="CLYHEMP012540.1"/>
    <property type="gene ID" value="CLYHEMG012540"/>
</dbReference>
<dbReference type="PANTHER" id="PTHR11920">
    <property type="entry name" value="GUANYLYL CYCLASE"/>
    <property type="match status" value="1"/>
</dbReference>
<feature type="region of interest" description="Disordered" evidence="9">
    <location>
        <begin position="1266"/>
        <end position="1290"/>
    </location>
</feature>
<evidence type="ECO:0000256" key="2">
    <source>
        <dbReference type="ARBA" id="ARBA00012202"/>
    </source>
</evidence>
<dbReference type="SUPFAM" id="SSF53822">
    <property type="entry name" value="Periplasmic binding protein-like I"/>
    <property type="match status" value="2"/>
</dbReference>
<dbReference type="InterPro" id="IPR001245">
    <property type="entry name" value="Ser-Thr/Tyr_kinase_cat_dom"/>
</dbReference>
<dbReference type="Pfam" id="PF00211">
    <property type="entry name" value="Guanylate_cyc"/>
    <property type="match status" value="1"/>
</dbReference>
<dbReference type="SUPFAM" id="SSF55073">
    <property type="entry name" value="Nucleotide cyclase"/>
    <property type="match status" value="1"/>
</dbReference>
<evidence type="ECO:0000256" key="8">
    <source>
        <dbReference type="ARBA" id="ARBA00023293"/>
    </source>
</evidence>
<feature type="domain" description="Protein kinase" evidence="11">
    <location>
        <begin position="677"/>
        <end position="949"/>
    </location>
</feature>
<evidence type="ECO:0000256" key="3">
    <source>
        <dbReference type="ARBA" id="ARBA00022692"/>
    </source>
</evidence>
<evidence type="ECO:0000256" key="5">
    <source>
        <dbReference type="ARBA" id="ARBA00022989"/>
    </source>
</evidence>
<evidence type="ECO:0000313" key="14">
    <source>
        <dbReference type="Proteomes" id="UP000594262"/>
    </source>
</evidence>
<keyword evidence="7" id="KW-0456">Lyase</keyword>
<dbReference type="InterPro" id="IPR001054">
    <property type="entry name" value="A/G_cyclase"/>
</dbReference>
<dbReference type="PROSITE" id="PS51257">
    <property type="entry name" value="PROKAR_LIPOPROTEIN"/>
    <property type="match status" value="1"/>
</dbReference>
<dbReference type="GO" id="GO:0001653">
    <property type="term" value="F:peptide receptor activity"/>
    <property type="evidence" value="ECO:0007669"/>
    <property type="project" value="TreeGrafter"/>
</dbReference>
<dbReference type="InterPro" id="IPR000719">
    <property type="entry name" value="Prot_kinase_dom"/>
</dbReference>
<accession>A0A7M5UNM2</accession>
<name>A0A7M5UNM2_9CNID</name>
<evidence type="ECO:0000256" key="9">
    <source>
        <dbReference type="SAM" id="MobiDB-lite"/>
    </source>
</evidence>
<dbReference type="Gene3D" id="3.30.70.1230">
    <property type="entry name" value="Nucleotide cyclase"/>
    <property type="match status" value="1"/>
</dbReference>
<dbReference type="PROSITE" id="PS50011">
    <property type="entry name" value="PROTEIN_KINASE_DOM"/>
    <property type="match status" value="1"/>
</dbReference>
<evidence type="ECO:0000256" key="1">
    <source>
        <dbReference type="ARBA" id="ARBA00004167"/>
    </source>
</evidence>
<feature type="compositionally biased region" description="Basic and acidic residues" evidence="9">
    <location>
        <begin position="1266"/>
        <end position="1275"/>
    </location>
</feature>
<dbReference type="Gene3D" id="1.10.510.10">
    <property type="entry name" value="Transferase(Phosphotransferase) domain 1"/>
    <property type="match status" value="1"/>
</dbReference>
<dbReference type="SUPFAM" id="SSF56112">
    <property type="entry name" value="Protein kinase-like (PK-like)"/>
    <property type="match status" value="1"/>
</dbReference>
<sequence>MFKVKMFQILFLHSLLGCILTDHETPYSLKMRLKEIEDRKVKLKIGALMPKGSNEEEFIYQRFVQQGSVLFSNAQNYSVELIQRKTTCRETELSEETSRMIYVDEVDMIFGPHCSSDPCRRVMEAADYHGRATITYHCDDASFLGIEHYLSVFPETKKHPQDVVKVFKAIMDVYTWKYLGILYSRENRVAHNTTATGLTQSGISVSSFSIETYGINYASLFDDVKENARVLLFLCSSRELIRILDYFQKQITHSSDKGSSEMDEAQWAIFTLDYHLEEISQPPPLIVDVKRAMDGVLNIRAKESKDYKNRQKYHDINQRAKDSYGTKKSSKWDDYFSDASYMYDSFWIYKNALDSLIEQKKEIAIQHYLRENKFEEFFDLNNITLEEYQEFIEWNVSRFDEEESVHLHETESPGTTSTTPLPSNGNSSLLNITTNGNLTAPLNNTTTSNITTGRTSPTAVTNSTLPTNSTPTTTTQTTTPKYMRWLQHQWRFNETWTPFINETETPDTPEWYLNNNTLPDIDIIGVLSNISYEELLKNTSQIIKEMKISNFTGLSGKIDFDTWGFRTSEFIMENIVGNVTTTSIEFNEESTTAVGMIWYGGYLKEPKDIPKCGFSEICEGSDWTLTIIMGCIVGVLFVCFMAYRAYKMQKYENDIHSKDSIVRFKDLTTNIVLPHATLVDIIEKKGEMNPITNVYRLDVFYNGNRLMLKKLPKTGLFMDRNILMELKHLRDLNAPNINKFRGVTNMQPNICFLHDFCAKGSLYDILSKEDVQLDWDFKHTFINDIATGMLAIHDSPIKSHGHLTSKNCLVNHRWVIEIGDFGLTNFRKPDDFERKTETDSEYEHKRCVDLLWTAPENLTLPEKMSRAGDVFSFGIIVSEIINQQPPYTEREEMQPHEIIHYIRKRCIPPFRPHVTLKIGLNEKLVELMKSCWSENPDLRPTFRQVRPITKQIRGNKVEIIDNMISMMEKYTRGLEKSVKEGTDVLHKERNKNNEFLYKTLPKPIGDAILKEGGQAVEHYDIPDQGLLMVTVHEFTRLGYPAAQCIDILNDFHKLVEKVLVNFRNVYRLYTFREEIMFCSGVQGFTTESTSQDLLSVAIKIANARDLFPWRHIRNRKLHLRITLHGGPGVGIVIGNKVPTFCSLGNHYEVIKVLNLNSPEEKIIMTEEFRKQVKLIPDQVMKSSVEILVSTYIGKVKPEVIYRAANARNYDKDQENRDLAKLSKKLPYEIPAPRLTSSEENEDEVVKHMDVASNIETMFEKWHRLEKEKKEKERARGRIILSPLPDKESTS</sequence>
<keyword evidence="4" id="KW-0547">Nucleotide-binding</keyword>
<dbReference type="EC" id="4.6.1.2" evidence="2"/>
<keyword evidence="14" id="KW-1185">Reference proteome</keyword>
<dbReference type="GO" id="GO:0005524">
    <property type="term" value="F:ATP binding"/>
    <property type="evidence" value="ECO:0007669"/>
    <property type="project" value="InterPro"/>
</dbReference>
<dbReference type="OrthoDB" id="4062651at2759"/>
<organism evidence="13 14">
    <name type="scientific">Clytia hemisphaerica</name>
    <dbReference type="NCBI Taxonomy" id="252671"/>
    <lineage>
        <taxon>Eukaryota</taxon>
        <taxon>Metazoa</taxon>
        <taxon>Cnidaria</taxon>
        <taxon>Hydrozoa</taxon>
        <taxon>Hydroidolina</taxon>
        <taxon>Leptothecata</taxon>
        <taxon>Obeliida</taxon>
        <taxon>Clytiidae</taxon>
        <taxon>Clytia</taxon>
    </lineage>
</organism>
<feature type="signal peptide" evidence="10">
    <location>
        <begin position="1"/>
        <end position="21"/>
    </location>
</feature>
<feature type="domain" description="Guanylate cyclase" evidence="12">
    <location>
        <begin position="1025"/>
        <end position="1154"/>
    </location>
</feature>
<keyword evidence="3" id="KW-0812">Transmembrane</keyword>
<dbReference type="PROSITE" id="PS50125">
    <property type="entry name" value="GUANYLATE_CYCLASE_2"/>
    <property type="match status" value="1"/>
</dbReference>
<dbReference type="InterPro" id="IPR029787">
    <property type="entry name" value="Nucleotide_cyclase"/>
</dbReference>
<dbReference type="GO" id="GO:0035556">
    <property type="term" value="P:intracellular signal transduction"/>
    <property type="evidence" value="ECO:0007669"/>
    <property type="project" value="InterPro"/>
</dbReference>
<dbReference type="GO" id="GO:0004672">
    <property type="term" value="F:protein kinase activity"/>
    <property type="evidence" value="ECO:0007669"/>
    <property type="project" value="InterPro"/>
</dbReference>
<keyword evidence="5" id="KW-1133">Transmembrane helix</keyword>
<feature type="region of interest" description="Disordered" evidence="9">
    <location>
        <begin position="446"/>
        <end position="477"/>
    </location>
</feature>
<evidence type="ECO:0000256" key="10">
    <source>
        <dbReference type="SAM" id="SignalP"/>
    </source>
</evidence>
<dbReference type="Pfam" id="PF01094">
    <property type="entry name" value="ANF_receptor"/>
    <property type="match status" value="1"/>
</dbReference>
<dbReference type="InterPro" id="IPR001828">
    <property type="entry name" value="ANF_lig-bd_rcpt"/>
</dbReference>
<dbReference type="Pfam" id="PF07714">
    <property type="entry name" value="PK_Tyr_Ser-Thr"/>
    <property type="match status" value="1"/>
</dbReference>
<keyword evidence="10" id="KW-0732">Signal</keyword>
<dbReference type="PANTHER" id="PTHR11920:SF501">
    <property type="entry name" value="GUANYLATE CYCLASE 32E"/>
    <property type="match status" value="1"/>
</dbReference>
<evidence type="ECO:0000256" key="6">
    <source>
        <dbReference type="ARBA" id="ARBA00023136"/>
    </source>
</evidence>
<protein>
    <recommendedName>
        <fullName evidence="2">guanylate cyclase</fullName>
        <ecNumber evidence="2">4.6.1.2</ecNumber>
    </recommendedName>
</protein>
<evidence type="ECO:0000256" key="7">
    <source>
        <dbReference type="ARBA" id="ARBA00023239"/>
    </source>
</evidence>
<dbReference type="GO" id="GO:0004383">
    <property type="term" value="F:guanylate cyclase activity"/>
    <property type="evidence" value="ECO:0007669"/>
    <property type="project" value="UniProtKB-EC"/>
</dbReference>
<keyword evidence="6" id="KW-0472">Membrane</keyword>
<evidence type="ECO:0000313" key="13">
    <source>
        <dbReference type="EnsemblMetazoa" id="CLYHEMP012540.1"/>
    </source>
</evidence>
<dbReference type="GO" id="GO:0005886">
    <property type="term" value="C:plasma membrane"/>
    <property type="evidence" value="ECO:0007669"/>
    <property type="project" value="TreeGrafter"/>
</dbReference>
<dbReference type="Proteomes" id="UP000594262">
    <property type="component" value="Unplaced"/>
</dbReference>